<dbReference type="AlphaFoldDB" id="A0A383VMK9"/>
<sequence length="103" mass="10272">MSTGRLLAALSSSSLVGVDSEKGGGCECKVGPAVGVDNGGAVLLRKAGVILQGGRQAGRRFKAMSTGELLAAFSSRSLVGVEKGGGASTKWGRLYASTVLALC</sequence>
<keyword evidence="2" id="KW-1185">Reference proteome</keyword>
<dbReference type="Proteomes" id="UP000256970">
    <property type="component" value="Unassembled WGS sequence"/>
</dbReference>
<proteinExistence type="predicted"/>
<accession>A0A383VMK9</accession>
<dbReference type="EMBL" id="FNXT01000736">
    <property type="protein sequence ID" value="SZX66755.1"/>
    <property type="molecule type" value="Genomic_DNA"/>
</dbReference>
<organism evidence="1 2">
    <name type="scientific">Tetradesmus obliquus</name>
    <name type="common">Green alga</name>
    <name type="synonym">Acutodesmus obliquus</name>
    <dbReference type="NCBI Taxonomy" id="3088"/>
    <lineage>
        <taxon>Eukaryota</taxon>
        <taxon>Viridiplantae</taxon>
        <taxon>Chlorophyta</taxon>
        <taxon>core chlorophytes</taxon>
        <taxon>Chlorophyceae</taxon>
        <taxon>CS clade</taxon>
        <taxon>Sphaeropleales</taxon>
        <taxon>Scenedesmaceae</taxon>
        <taxon>Tetradesmus</taxon>
    </lineage>
</organism>
<reference evidence="1 2" key="1">
    <citation type="submission" date="2016-10" db="EMBL/GenBank/DDBJ databases">
        <authorList>
            <person name="Cai Z."/>
        </authorList>
    </citation>
    <scope>NUCLEOTIDE SEQUENCE [LARGE SCALE GENOMIC DNA]</scope>
</reference>
<evidence type="ECO:0000313" key="1">
    <source>
        <dbReference type="EMBL" id="SZX66755.1"/>
    </source>
</evidence>
<protein>
    <submittedName>
        <fullName evidence="1">Uncharacterized protein</fullName>
    </submittedName>
</protein>
<name>A0A383VMK9_TETOB</name>
<evidence type="ECO:0000313" key="2">
    <source>
        <dbReference type="Proteomes" id="UP000256970"/>
    </source>
</evidence>
<gene>
    <name evidence="1" type="ORF">BQ4739_LOCUS7172</name>
</gene>